<feature type="domain" description="RNA polymerase sigma-70 region 4" evidence="1">
    <location>
        <begin position="263"/>
        <end position="316"/>
    </location>
</feature>
<dbReference type="SUPFAM" id="SSF88659">
    <property type="entry name" value="Sigma3 and sigma4 domains of RNA polymerase sigma factors"/>
    <property type="match status" value="1"/>
</dbReference>
<comment type="caution">
    <text evidence="2">The sequence shown here is derived from an EMBL/GenBank/DDBJ whole genome shotgun (WGS) entry which is preliminary data.</text>
</comment>
<gene>
    <name evidence="2" type="ORF">A2871_02905</name>
</gene>
<dbReference type="GO" id="GO:0003700">
    <property type="term" value="F:DNA-binding transcription factor activity"/>
    <property type="evidence" value="ECO:0007669"/>
    <property type="project" value="InterPro"/>
</dbReference>
<dbReference type="NCBIfam" id="TIGR02937">
    <property type="entry name" value="sigma70-ECF"/>
    <property type="match status" value="1"/>
</dbReference>
<dbReference type="PANTHER" id="PTHR30603">
    <property type="entry name" value="RNA POLYMERASE SIGMA FACTOR RPO"/>
    <property type="match status" value="1"/>
</dbReference>
<dbReference type="Gene3D" id="1.10.10.10">
    <property type="entry name" value="Winged helix-like DNA-binding domain superfamily/Winged helix DNA-binding domain"/>
    <property type="match status" value="1"/>
</dbReference>
<dbReference type="InterPro" id="IPR014284">
    <property type="entry name" value="RNA_pol_sigma-70_dom"/>
</dbReference>
<proteinExistence type="predicted"/>
<dbReference type="Proteomes" id="UP000176336">
    <property type="component" value="Unassembled WGS sequence"/>
</dbReference>
<dbReference type="InterPro" id="IPR050239">
    <property type="entry name" value="Sigma-70_RNA_pol_init_factors"/>
</dbReference>
<dbReference type="CDD" id="cd06171">
    <property type="entry name" value="Sigma70_r4"/>
    <property type="match status" value="1"/>
</dbReference>
<dbReference type="Pfam" id="PF04545">
    <property type="entry name" value="Sigma70_r4"/>
    <property type="match status" value="1"/>
</dbReference>
<sequence>MNTGERIEVSGIDCTTDRGLVDHMKGQLRQAGVAENAALFDKLNADIVNKNPLIGPYLWLTTMVKRIPEKVSDETQKEALKFLTSSDPNASALGRNAFVLLNLKTVRTLVIRYRDLVEKEDLDDLASEGLSGLLSLRDDLQIDRSVIRQVYDKVNTSLIDYISQQTGVPSSIVRNTDCRLIIETVDSIFGQDNGAITQNGIDETVNDLVAETGVIESTLRLFIEQKMTLIESDGLDPEEVAEEGSSAERLYLARALRESMGEALQTLSPRTREIMEDRFGWREPSGMTLEAIGKKLKLTRSRISQIEAKALSRLRHPARSKHLKPYYEQYCEPDTSNIRFKEDRPGFGEILPVGSIVLEEALESNRRMEDNLLGIEHWGFDEATRTALYSAGIDVIGDFFGVPPNRFFNQDNPRLLEAARTLLKGRMAILYREAIKELYPKGTDLPVLENIVLKALNYRDSMYGFLNDLQLNLSTDEWINLEQTRKNGRKSRWQSYSQTRLFQKILVKLYGNLDAYLKEL</sequence>
<dbReference type="InterPro" id="IPR000943">
    <property type="entry name" value="RNA_pol_sigma70"/>
</dbReference>
<dbReference type="AlphaFoldDB" id="A0A1F5IS53"/>
<dbReference type="PANTHER" id="PTHR30603:SF47">
    <property type="entry name" value="RNA POLYMERASE SIGMA FACTOR SIGD, CHLOROPLASTIC"/>
    <property type="match status" value="1"/>
</dbReference>
<evidence type="ECO:0000313" key="3">
    <source>
        <dbReference type="Proteomes" id="UP000176336"/>
    </source>
</evidence>
<dbReference type="PRINTS" id="PR00046">
    <property type="entry name" value="SIGMA70FCT"/>
</dbReference>
<evidence type="ECO:0000313" key="2">
    <source>
        <dbReference type="EMBL" id="OGE19177.1"/>
    </source>
</evidence>
<organism evidence="2 3">
    <name type="scientific">Candidatus Daviesbacteria bacterium RIFCSPHIGHO2_01_FULL_41_23</name>
    <dbReference type="NCBI Taxonomy" id="1797764"/>
    <lineage>
        <taxon>Bacteria</taxon>
        <taxon>Candidatus Daviesiibacteriota</taxon>
    </lineage>
</organism>
<evidence type="ECO:0000259" key="1">
    <source>
        <dbReference type="Pfam" id="PF04545"/>
    </source>
</evidence>
<dbReference type="GO" id="GO:0006352">
    <property type="term" value="P:DNA-templated transcription initiation"/>
    <property type="evidence" value="ECO:0007669"/>
    <property type="project" value="InterPro"/>
</dbReference>
<protein>
    <recommendedName>
        <fullName evidence="1">RNA polymerase sigma-70 region 4 domain-containing protein</fullName>
    </recommendedName>
</protein>
<accession>A0A1F5IS53</accession>
<dbReference type="InterPro" id="IPR013324">
    <property type="entry name" value="RNA_pol_sigma_r3/r4-like"/>
</dbReference>
<dbReference type="InterPro" id="IPR007630">
    <property type="entry name" value="RNA_pol_sigma70_r4"/>
</dbReference>
<dbReference type="EMBL" id="MFCR01000004">
    <property type="protein sequence ID" value="OGE19177.1"/>
    <property type="molecule type" value="Genomic_DNA"/>
</dbReference>
<name>A0A1F5IS53_9BACT</name>
<reference evidence="2 3" key="1">
    <citation type="journal article" date="2016" name="Nat. Commun.">
        <title>Thousands of microbial genomes shed light on interconnected biogeochemical processes in an aquifer system.</title>
        <authorList>
            <person name="Anantharaman K."/>
            <person name="Brown C.T."/>
            <person name="Hug L.A."/>
            <person name="Sharon I."/>
            <person name="Castelle C.J."/>
            <person name="Probst A.J."/>
            <person name="Thomas B.C."/>
            <person name="Singh A."/>
            <person name="Wilkins M.J."/>
            <person name="Karaoz U."/>
            <person name="Brodie E.L."/>
            <person name="Williams K.H."/>
            <person name="Hubbard S.S."/>
            <person name="Banfield J.F."/>
        </authorList>
    </citation>
    <scope>NUCLEOTIDE SEQUENCE [LARGE SCALE GENOMIC DNA]</scope>
</reference>
<dbReference type="InterPro" id="IPR036388">
    <property type="entry name" value="WH-like_DNA-bd_sf"/>
</dbReference>